<dbReference type="InterPro" id="IPR036097">
    <property type="entry name" value="HisK_dim/P_sf"/>
</dbReference>
<dbReference type="Proteomes" id="UP000805614">
    <property type="component" value="Unassembled WGS sequence"/>
</dbReference>
<dbReference type="InterPro" id="IPR003661">
    <property type="entry name" value="HisK_dim/P_dom"/>
</dbReference>
<evidence type="ECO:0000259" key="10">
    <source>
        <dbReference type="PROSITE" id="PS50109"/>
    </source>
</evidence>
<feature type="domain" description="Histidine kinase" evidence="10">
    <location>
        <begin position="63"/>
        <end position="266"/>
    </location>
</feature>
<dbReference type="SMART" id="SM00387">
    <property type="entry name" value="HATPase_c"/>
    <property type="match status" value="1"/>
</dbReference>
<name>A0ABR7M3X0_9ACTN</name>
<dbReference type="Gene3D" id="3.30.565.10">
    <property type="entry name" value="Histidine kinase-like ATPase, C-terminal domain"/>
    <property type="match status" value="1"/>
</dbReference>
<comment type="subcellular location">
    <subcellularLocation>
        <location evidence="2">Cell membrane</location>
    </subcellularLocation>
</comment>
<dbReference type="InterPro" id="IPR004358">
    <property type="entry name" value="Sig_transdc_His_kin-like_C"/>
</dbReference>
<dbReference type="InterPro" id="IPR036890">
    <property type="entry name" value="HATPase_C_sf"/>
</dbReference>
<dbReference type="SUPFAM" id="SSF47384">
    <property type="entry name" value="Homodimeric domain of signal transducing histidine kinase"/>
    <property type="match status" value="1"/>
</dbReference>
<proteinExistence type="predicted"/>
<evidence type="ECO:0000259" key="11">
    <source>
        <dbReference type="PROSITE" id="PS50885"/>
    </source>
</evidence>
<dbReference type="CDD" id="cd00082">
    <property type="entry name" value="HisKA"/>
    <property type="match status" value="1"/>
</dbReference>
<evidence type="ECO:0000256" key="9">
    <source>
        <dbReference type="ARBA" id="ARBA00023012"/>
    </source>
</evidence>
<keyword evidence="8" id="KW-0472">Membrane</keyword>
<dbReference type="Pfam" id="PF00672">
    <property type="entry name" value="HAMP"/>
    <property type="match status" value="1"/>
</dbReference>
<feature type="non-terminal residue" evidence="12">
    <location>
        <position position="266"/>
    </location>
</feature>
<sequence>MEAIRAELAAISGHDLGSRVPEPPGRDEIAALARTVNGTLGRLERAQGRLERALEQQRQFASDASHELRTPLAGLRMQLEEAQLYPDETSAREVLDSALGAVDRLQALTTDLLLLTRVGTTPGALERVDLAELAAVEASRRMERPVGLALERAVMVEVVRAQISRVLANLLDNAQRHAKSAIRVQVRGQGEHAELSVDDDGTGIAETDRERIFERFTRLDAARSRDSGGTGLGLAIAKGIAHAHNGTLHVEDSPMGGARFILRLPL</sequence>
<keyword evidence="8" id="KW-1133">Transmembrane helix</keyword>
<dbReference type="RefSeq" id="WP_187248435.1">
    <property type="nucleotide sequence ID" value="NZ_JABVEC010000091.1"/>
</dbReference>
<organism evidence="12 13">
    <name type="scientific">Actinomadura alba</name>
    <dbReference type="NCBI Taxonomy" id="406431"/>
    <lineage>
        <taxon>Bacteria</taxon>
        <taxon>Bacillati</taxon>
        <taxon>Actinomycetota</taxon>
        <taxon>Actinomycetes</taxon>
        <taxon>Streptosporangiales</taxon>
        <taxon>Thermomonosporaceae</taxon>
        <taxon>Actinomadura</taxon>
    </lineage>
</organism>
<dbReference type="PROSITE" id="PS50885">
    <property type="entry name" value="HAMP"/>
    <property type="match status" value="1"/>
</dbReference>
<dbReference type="EMBL" id="JABVEC010000091">
    <property type="protein sequence ID" value="MBC6471402.1"/>
    <property type="molecule type" value="Genomic_DNA"/>
</dbReference>
<evidence type="ECO:0000256" key="7">
    <source>
        <dbReference type="ARBA" id="ARBA00022777"/>
    </source>
</evidence>
<dbReference type="Pfam" id="PF02518">
    <property type="entry name" value="HATPase_c"/>
    <property type="match status" value="1"/>
</dbReference>
<evidence type="ECO:0000256" key="4">
    <source>
        <dbReference type="ARBA" id="ARBA00022553"/>
    </source>
</evidence>
<accession>A0ABR7M3X0</accession>
<keyword evidence="9" id="KW-0902">Two-component regulatory system</keyword>
<evidence type="ECO:0000256" key="5">
    <source>
        <dbReference type="ARBA" id="ARBA00022679"/>
    </source>
</evidence>
<evidence type="ECO:0000313" key="12">
    <source>
        <dbReference type="EMBL" id="MBC6471402.1"/>
    </source>
</evidence>
<dbReference type="SUPFAM" id="SSF55874">
    <property type="entry name" value="ATPase domain of HSP90 chaperone/DNA topoisomerase II/histidine kinase"/>
    <property type="match status" value="1"/>
</dbReference>
<dbReference type="InterPro" id="IPR050736">
    <property type="entry name" value="Sensor_HK_Regulatory"/>
</dbReference>
<dbReference type="Gene3D" id="1.10.287.130">
    <property type="match status" value="1"/>
</dbReference>
<evidence type="ECO:0000256" key="8">
    <source>
        <dbReference type="ARBA" id="ARBA00022989"/>
    </source>
</evidence>
<comment type="catalytic activity">
    <reaction evidence="1">
        <text>ATP + protein L-histidine = ADP + protein N-phospho-L-histidine.</text>
        <dbReference type="EC" id="2.7.13.3"/>
    </reaction>
</comment>
<evidence type="ECO:0000256" key="3">
    <source>
        <dbReference type="ARBA" id="ARBA00012438"/>
    </source>
</evidence>
<dbReference type="PROSITE" id="PS50109">
    <property type="entry name" value="HIS_KIN"/>
    <property type="match status" value="1"/>
</dbReference>
<dbReference type="InterPro" id="IPR005467">
    <property type="entry name" value="His_kinase_dom"/>
</dbReference>
<feature type="domain" description="HAMP" evidence="11">
    <location>
        <begin position="1"/>
        <end position="48"/>
    </location>
</feature>
<dbReference type="PANTHER" id="PTHR43711:SF32">
    <property type="entry name" value="SENSOR-TYPE HISTIDINE KINASE PRRB"/>
    <property type="match status" value="1"/>
</dbReference>
<evidence type="ECO:0000256" key="2">
    <source>
        <dbReference type="ARBA" id="ARBA00004236"/>
    </source>
</evidence>
<dbReference type="PRINTS" id="PR00344">
    <property type="entry name" value="BCTRLSENSOR"/>
</dbReference>
<evidence type="ECO:0000256" key="6">
    <source>
        <dbReference type="ARBA" id="ARBA00022692"/>
    </source>
</evidence>
<keyword evidence="7" id="KW-0418">Kinase</keyword>
<reference evidence="12 13" key="1">
    <citation type="submission" date="2020-06" db="EMBL/GenBank/DDBJ databases">
        <title>Actinomadura xiongansis sp. nov., isolated from soil of Baiyangdian.</title>
        <authorList>
            <person name="Zhang X."/>
        </authorList>
    </citation>
    <scope>NUCLEOTIDE SEQUENCE [LARGE SCALE GENOMIC DNA]</scope>
    <source>
        <strain evidence="12 13">HBUM206468</strain>
    </source>
</reference>
<dbReference type="SMART" id="SM00388">
    <property type="entry name" value="HisKA"/>
    <property type="match status" value="1"/>
</dbReference>
<keyword evidence="4" id="KW-0597">Phosphoprotein</keyword>
<dbReference type="InterPro" id="IPR003660">
    <property type="entry name" value="HAMP_dom"/>
</dbReference>
<evidence type="ECO:0000313" key="13">
    <source>
        <dbReference type="Proteomes" id="UP000805614"/>
    </source>
</evidence>
<protein>
    <recommendedName>
        <fullName evidence="3">histidine kinase</fullName>
        <ecNumber evidence="3">2.7.13.3</ecNumber>
    </recommendedName>
</protein>
<dbReference type="InterPro" id="IPR003594">
    <property type="entry name" value="HATPase_dom"/>
</dbReference>
<evidence type="ECO:0000256" key="1">
    <source>
        <dbReference type="ARBA" id="ARBA00000085"/>
    </source>
</evidence>
<keyword evidence="5" id="KW-0808">Transferase</keyword>
<dbReference type="CDD" id="cd00075">
    <property type="entry name" value="HATPase"/>
    <property type="match status" value="1"/>
</dbReference>
<dbReference type="PANTHER" id="PTHR43711">
    <property type="entry name" value="TWO-COMPONENT HISTIDINE KINASE"/>
    <property type="match status" value="1"/>
</dbReference>
<dbReference type="Pfam" id="PF00512">
    <property type="entry name" value="HisKA"/>
    <property type="match status" value="1"/>
</dbReference>
<gene>
    <name evidence="12" type="ORF">HKK74_38890</name>
</gene>
<comment type="caution">
    <text evidence="12">The sequence shown here is derived from an EMBL/GenBank/DDBJ whole genome shotgun (WGS) entry which is preliminary data.</text>
</comment>
<keyword evidence="13" id="KW-1185">Reference proteome</keyword>
<keyword evidence="6" id="KW-0812">Transmembrane</keyword>
<dbReference type="EC" id="2.7.13.3" evidence="3"/>